<dbReference type="AlphaFoldDB" id="A0A2V2MQD5"/>
<dbReference type="Gene3D" id="3.40.50.2000">
    <property type="entry name" value="Glycogen Phosphorylase B"/>
    <property type="match status" value="1"/>
</dbReference>
<dbReference type="RefSeq" id="WP_109942388.1">
    <property type="nucleotide sequence ID" value="NZ_CP176366.1"/>
</dbReference>
<comment type="caution">
    <text evidence="2">The sequence shown here is derived from an EMBL/GenBank/DDBJ whole genome shotgun (WGS) entry which is preliminary data.</text>
</comment>
<evidence type="ECO:0000313" key="2">
    <source>
        <dbReference type="EMBL" id="PWR69629.1"/>
    </source>
</evidence>
<sequence length="515" mass="58079">MLITIRTDASAAIGTGHVMRCLTLAGVLRDRGASISFICREHEGHLCNHIESQGFIVHRLRKGADPVSPSPAFDPYHTPWLGVSWEEDAEETNRIISMLDKKPDWLIVDHYALDERWEKHLRPNVSRIFVIDDLADRVHDCDLLLDQNLVEGMETRYNDKVPSSCGKMLGPKYTLLQPIYAELHDRIPPREGPIRRILIFFGGVDKNNLTGIALSAVMELNHPDIKVDVIISEKSPFYNAIRDQATGRPGIILHSNLPSLAPLIAKADLAIGASGTTSWERLCLGLPAMVVTTAENQKAIAHGLEQQNLITWLGHADTITAKMICESVFELLTKEEIRDWSLRCSQMVDGLGAVRVCTALMISPDTVLHARRATLSDEKILLLWANDLLNRKNSFTLDEISPDRHHQWFYDKLRDVENVFLYIVESEDKVPIGQVRFERKCEIWEIHYSLATEFRNRGVGRSLLKAGLCTFRKEHEGVIILGRVKEENTPSCKVFESLNFSAKSDGGGVEYQHLL</sequence>
<dbReference type="NCBIfam" id="TIGR03590">
    <property type="entry name" value="PseG"/>
    <property type="match status" value="1"/>
</dbReference>
<evidence type="ECO:0000259" key="1">
    <source>
        <dbReference type="PROSITE" id="PS51186"/>
    </source>
</evidence>
<reference evidence="2 3" key="1">
    <citation type="submission" date="2018-05" db="EMBL/GenBank/DDBJ databases">
        <title>Draft genome of Methanospirillum stamsii Pt1.</title>
        <authorList>
            <person name="Dueholm M.S."/>
            <person name="Nielsen P.H."/>
            <person name="Bakmann L.F."/>
            <person name="Otzen D.E."/>
        </authorList>
    </citation>
    <scope>NUCLEOTIDE SEQUENCE [LARGE SCALE GENOMIC DNA]</scope>
    <source>
        <strain evidence="2 3">Pt1</strain>
    </source>
</reference>
<keyword evidence="3" id="KW-1185">Reference proteome</keyword>
<dbReference type="EMBL" id="QGMZ01000058">
    <property type="protein sequence ID" value="PWR69629.1"/>
    <property type="molecule type" value="Genomic_DNA"/>
</dbReference>
<dbReference type="InterPro" id="IPR000182">
    <property type="entry name" value="GNAT_dom"/>
</dbReference>
<dbReference type="InterPro" id="IPR020023">
    <property type="entry name" value="PseG"/>
</dbReference>
<dbReference type="OrthoDB" id="43754at2157"/>
<dbReference type="PROSITE" id="PS51186">
    <property type="entry name" value="GNAT"/>
    <property type="match status" value="1"/>
</dbReference>
<gene>
    <name evidence="2" type="primary">pseG</name>
    <name evidence="2" type="ORF">DLD82_17300</name>
</gene>
<dbReference type="Gene3D" id="3.40.50.11190">
    <property type="match status" value="1"/>
</dbReference>
<dbReference type="Pfam" id="PF13302">
    <property type="entry name" value="Acetyltransf_3"/>
    <property type="match status" value="1"/>
</dbReference>
<dbReference type="Gene3D" id="3.40.630.30">
    <property type="match status" value="1"/>
</dbReference>
<keyword evidence="2" id="KW-0378">Hydrolase</keyword>
<protein>
    <submittedName>
        <fullName evidence="2">UDP-2,4-diacetamido-2,4, 6-trideoxy-beta-L-altropyranose hydrolase</fullName>
    </submittedName>
</protein>
<dbReference type="GO" id="GO:0016747">
    <property type="term" value="F:acyltransferase activity, transferring groups other than amino-acyl groups"/>
    <property type="evidence" value="ECO:0007669"/>
    <property type="project" value="InterPro"/>
</dbReference>
<dbReference type="SUPFAM" id="SSF55729">
    <property type="entry name" value="Acyl-CoA N-acyltransferases (Nat)"/>
    <property type="match status" value="1"/>
</dbReference>
<proteinExistence type="predicted"/>
<dbReference type="GeneID" id="97609321"/>
<feature type="domain" description="N-acetyltransferase" evidence="1">
    <location>
        <begin position="368"/>
        <end position="515"/>
    </location>
</feature>
<dbReference type="SUPFAM" id="SSF53756">
    <property type="entry name" value="UDP-Glycosyltransferase/glycogen phosphorylase"/>
    <property type="match status" value="1"/>
</dbReference>
<accession>A0A2V2MQD5</accession>
<dbReference type="InterPro" id="IPR016181">
    <property type="entry name" value="Acyl_CoA_acyltransferase"/>
</dbReference>
<name>A0A2V2MQD5_9EURY</name>
<dbReference type="GO" id="GO:0016787">
    <property type="term" value="F:hydrolase activity"/>
    <property type="evidence" value="ECO:0007669"/>
    <property type="project" value="UniProtKB-KW"/>
</dbReference>
<evidence type="ECO:0000313" key="3">
    <source>
        <dbReference type="Proteomes" id="UP000245934"/>
    </source>
</evidence>
<organism evidence="2 3">
    <name type="scientific">Methanospirillum stamsii</name>
    <dbReference type="NCBI Taxonomy" id="1277351"/>
    <lineage>
        <taxon>Archaea</taxon>
        <taxon>Methanobacteriati</taxon>
        <taxon>Methanobacteriota</taxon>
        <taxon>Stenosarchaea group</taxon>
        <taxon>Methanomicrobia</taxon>
        <taxon>Methanomicrobiales</taxon>
        <taxon>Methanospirillaceae</taxon>
        <taxon>Methanospirillum</taxon>
    </lineage>
</organism>
<dbReference type="Proteomes" id="UP000245934">
    <property type="component" value="Unassembled WGS sequence"/>
</dbReference>